<reference evidence="4" key="2">
    <citation type="submission" date="2020-09" db="EMBL/GenBank/DDBJ databases">
        <authorList>
            <person name="Sun Q."/>
            <person name="Kim S."/>
        </authorList>
    </citation>
    <scope>NUCLEOTIDE SEQUENCE</scope>
    <source>
        <strain evidence="4">KCTC 42249</strain>
    </source>
</reference>
<name>A0A8J3DQ95_9HYPH</name>
<organism evidence="4 5">
    <name type="scientific">Tianweitania populi</name>
    <dbReference type="NCBI Taxonomy" id="1607949"/>
    <lineage>
        <taxon>Bacteria</taxon>
        <taxon>Pseudomonadati</taxon>
        <taxon>Pseudomonadota</taxon>
        <taxon>Alphaproteobacteria</taxon>
        <taxon>Hyphomicrobiales</taxon>
        <taxon>Phyllobacteriaceae</taxon>
        <taxon>Tianweitania</taxon>
    </lineage>
</organism>
<feature type="binding site" evidence="3">
    <location>
        <position position="54"/>
    </location>
    <ligand>
        <name>Mg(2+)</name>
        <dbReference type="ChEBI" id="CHEBI:18420"/>
        <label>1</label>
    </ligand>
</feature>
<evidence type="ECO:0000313" key="4">
    <source>
        <dbReference type="EMBL" id="GHD18365.1"/>
    </source>
</evidence>
<proteinExistence type="inferred from homology"/>
<accession>A0A8J3DQ95</accession>
<dbReference type="RefSeq" id="WP_189504986.1">
    <property type="nucleotide sequence ID" value="NZ_BMZQ01000002.1"/>
</dbReference>
<dbReference type="PANTHER" id="PTHR16222:SF24">
    <property type="entry name" value="ADP-RIBOSYLHYDROLASE ARH3"/>
    <property type="match status" value="1"/>
</dbReference>
<keyword evidence="3" id="KW-0479">Metal-binding</keyword>
<feature type="binding site" evidence="3">
    <location>
        <position position="56"/>
    </location>
    <ligand>
        <name>Mg(2+)</name>
        <dbReference type="ChEBI" id="CHEBI:18420"/>
        <label>1</label>
    </ligand>
</feature>
<evidence type="ECO:0000313" key="5">
    <source>
        <dbReference type="Proteomes" id="UP000630142"/>
    </source>
</evidence>
<keyword evidence="3" id="KW-0460">Magnesium</keyword>
<keyword evidence="2" id="KW-0378">Hydrolase</keyword>
<protein>
    <submittedName>
        <fullName evidence="4">ADP-ribosylglycohydrolase</fullName>
    </submittedName>
</protein>
<dbReference type="GO" id="GO:0046872">
    <property type="term" value="F:metal ion binding"/>
    <property type="evidence" value="ECO:0007669"/>
    <property type="project" value="UniProtKB-KW"/>
</dbReference>
<dbReference type="Proteomes" id="UP000630142">
    <property type="component" value="Unassembled WGS sequence"/>
</dbReference>
<evidence type="ECO:0000256" key="2">
    <source>
        <dbReference type="ARBA" id="ARBA00022801"/>
    </source>
</evidence>
<feature type="binding site" evidence="3">
    <location>
        <position position="239"/>
    </location>
    <ligand>
        <name>Mg(2+)</name>
        <dbReference type="ChEBI" id="CHEBI:18420"/>
        <label>1</label>
    </ligand>
</feature>
<sequence>MSDAAKDRAFGALIGLAMGDAVGTTVEFQARDTFAPLTDMVGGGPFKLKPGEWTDDTSMALCLADTLIAHQGRVDARHLLCGFVNWWQHGWNSVTGVCFDIGIATTQALSSFLRDGTLINNAEPQMQANGSIMRLAPVVLCARSEQEAVDLAMAQGQVTHAAPVPQACCEDLARLLWRLVETGDEPAAFPAARRIERNAIISSGHAPATLQAAIWSVATTTNPRDAILTAANLGDDADTVAAVAGQIAGARYSLSALDRAWVQRLAWRDDILQRCEDLWALRSR</sequence>
<dbReference type="SUPFAM" id="SSF101478">
    <property type="entry name" value="ADP-ribosylglycohydrolase"/>
    <property type="match status" value="1"/>
</dbReference>
<dbReference type="EMBL" id="BMZQ01000002">
    <property type="protein sequence ID" value="GHD18365.1"/>
    <property type="molecule type" value="Genomic_DNA"/>
</dbReference>
<reference evidence="4" key="1">
    <citation type="journal article" date="2014" name="Int. J. Syst. Evol. Microbiol.">
        <title>Complete genome sequence of Corynebacterium casei LMG S-19264T (=DSM 44701T), isolated from a smear-ripened cheese.</title>
        <authorList>
            <consortium name="US DOE Joint Genome Institute (JGI-PGF)"/>
            <person name="Walter F."/>
            <person name="Albersmeier A."/>
            <person name="Kalinowski J."/>
            <person name="Ruckert C."/>
        </authorList>
    </citation>
    <scope>NUCLEOTIDE SEQUENCE</scope>
    <source>
        <strain evidence="4">KCTC 42249</strain>
    </source>
</reference>
<keyword evidence="5" id="KW-1185">Reference proteome</keyword>
<feature type="binding site" evidence="3">
    <location>
        <position position="236"/>
    </location>
    <ligand>
        <name>Mg(2+)</name>
        <dbReference type="ChEBI" id="CHEBI:18420"/>
        <label>1</label>
    </ligand>
</feature>
<comment type="similarity">
    <text evidence="1">Belongs to the ADP-ribosylglycohydrolase family.</text>
</comment>
<gene>
    <name evidence="4" type="ORF">GCM10016234_28800</name>
</gene>
<dbReference type="Gene3D" id="1.10.4080.10">
    <property type="entry name" value="ADP-ribosylation/Crystallin J1"/>
    <property type="match status" value="1"/>
</dbReference>
<comment type="cofactor">
    <cofactor evidence="3">
        <name>Mg(2+)</name>
        <dbReference type="ChEBI" id="CHEBI:18420"/>
    </cofactor>
    <text evidence="3">Binds 2 magnesium ions per subunit.</text>
</comment>
<dbReference type="AlphaFoldDB" id="A0A8J3DQ95"/>
<dbReference type="GO" id="GO:0016787">
    <property type="term" value="F:hydrolase activity"/>
    <property type="evidence" value="ECO:0007669"/>
    <property type="project" value="UniProtKB-KW"/>
</dbReference>
<evidence type="ECO:0000256" key="3">
    <source>
        <dbReference type="PIRSR" id="PIRSR605502-1"/>
    </source>
</evidence>
<dbReference type="InterPro" id="IPR005502">
    <property type="entry name" value="Ribosyl_crysJ1"/>
</dbReference>
<dbReference type="PANTHER" id="PTHR16222">
    <property type="entry name" value="ADP-RIBOSYLGLYCOHYDROLASE"/>
    <property type="match status" value="1"/>
</dbReference>
<evidence type="ECO:0000256" key="1">
    <source>
        <dbReference type="ARBA" id="ARBA00010702"/>
    </source>
</evidence>
<feature type="binding site" evidence="3">
    <location>
        <position position="238"/>
    </location>
    <ligand>
        <name>Mg(2+)</name>
        <dbReference type="ChEBI" id="CHEBI:18420"/>
        <label>1</label>
    </ligand>
</feature>
<feature type="binding site" evidence="3">
    <location>
        <position position="55"/>
    </location>
    <ligand>
        <name>Mg(2+)</name>
        <dbReference type="ChEBI" id="CHEBI:18420"/>
        <label>1</label>
    </ligand>
</feature>
<dbReference type="InterPro" id="IPR050792">
    <property type="entry name" value="ADP-ribosylglycohydrolase"/>
</dbReference>
<dbReference type="InterPro" id="IPR036705">
    <property type="entry name" value="Ribosyl_crysJ1_sf"/>
</dbReference>
<comment type="caution">
    <text evidence="4">The sequence shown here is derived from an EMBL/GenBank/DDBJ whole genome shotgun (WGS) entry which is preliminary data.</text>
</comment>
<dbReference type="Pfam" id="PF03747">
    <property type="entry name" value="ADP_ribosyl_GH"/>
    <property type="match status" value="2"/>
</dbReference>